<dbReference type="PANTHER" id="PTHR37739">
    <property type="entry name" value="KINESIN-LIKE PROTEIN KIN-12D"/>
    <property type="match status" value="1"/>
</dbReference>
<dbReference type="GO" id="GO:0005874">
    <property type="term" value="C:microtubule"/>
    <property type="evidence" value="ECO:0007669"/>
    <property type="project" value="UniProtKB-KW"/>
</dbReference>
<evidence type="ECO:0000256" key="6">
    <source>
        <dbReference type="SAM" id="Coils"/>
    </source>
</evidence>
<keyword evidence="7" id="KW-1133">Transmembrane helix</keyword>
<evidence type="ECO:0000313" key="8">
    <source>
        <dbReference type="EMBL" id="KFK24453.1"/>
    </source>
</evidence>
<keyword evidence="4 6" id="KW-0175">Coiled coil</keyword>
<feature type="coiled-coil region" evidence="6">
    <location>
        <begin position="99"/>
        <end position="126"/>
    </location>
</feature>
<evidence type="ECO:0000256" key="3">
    <source>
        <dbReference type="ARBA" id="ARBA00022840"/>
    </source>
</evidence>
<keyword evidence="3" id="KW-0067">ATP-binding</keyword>
<protein>
    <submittedName>
        <fullName evidence="8">Uncharacterized protein</fullName>
    </submittedName>
</protein>
<organism evidence="8 9">
    <name type="scientific">Arabis alpina</name>
    <name type="common">Alpine rock-cress</name>
    <dbReference type="NCBI Taxonomy" id="50452"/>
    <lineage>
        <taxon>Eukaryota</taxon>
        <taxon>Viridiplantae</taxon>
        <taxon>Streptophyta</taxon>
        <taxon>Embryophyta</taxon>
        <taxon>Tracheophyta</taxon>
        <taxon>Spermatophyta</taxon>
        <taxon>Magnoliopsida</taxon>
        <taxon>eudicotyledons</taxon>
        <taxon>Gunneridae</taxon>
        <taxon>Pentapetalae</taxon>
        <taxon>rosids</taxon>
        <taxon>malvids</taxon>
        <taxon>Brassicales</taxon>
        <taxon>Brassicaceae</taxon>
        <taxon>Arabideae</taxon>
        <taxon>Arabis</taxon>
    </lineage>
</organism>
<dbReference type="Gramene" id="KFK24453">
    <property type="protein sequence ID" value="KFK24453"/>
    <property type="gene ID" value="AALP_AAs65237U000100"/>
</dbReference>
<dbReference type="OrthoDB" id="1705119at2759"/>
<dbReference type="Proteomes" id="UP000029120">
    <property type="component" value="Unassembled WGS sequence"/>
</dbReference>
<dbReference type="eggNOG" id="KOG4280">
    <property type="taxonomic scope" value="Eukaryota"/>
</dbReference>
<accession>A0A087G3K1</accession>
<dbReference type="EMBL" id="KL968522">
    <property type="protein sequence ID" value="KFK24453.1"/>
    <property type="molecule type" value="Genomic_DNA"/>
</dbReference>
<gene>
    <name evidence="8" type="ORF">AALP_AAs65237U000100</name>
</gene>
<evidence type="ECO:0000256" key="1">
    <source>
        <dbReference type="ARBA" id="ARBA00022701"/>
    </source>
</evidence>
<reference evidence="9" key="1">
    <citation type="journal article" date="2015" name="Nat. Plants">
        <title>Genome expansion of Arabis alpina linked with retrotransposition and reduced symmetric DNA methylation.</title>
        <authorList>
            <person name="Willing E.M."/>
            <person name="Rawat V."/>
            <person name="Mandakova T."/>
            <person name="Maumus F."/>
            <person name="James G.V."/>
            <person name="Nordstroem K.J."/>
            <person name="Becker C."/>
            <person name="Warthmann N."/>
            <person name="Chica C."/>
            <person name="Szarzynska B."/>
            <person name="Zytnicki M."/>
            <person name="Albani M.C."/>
            <person name="Kiefer C."/>
            <person name="Bergonzi S."/>
            <person name="Castaings L."/>
            <person name="Mateos J.L."/>
            <person name="Berns M.C."/>
            <person name="Bujdoso N."/>
            <person name="Piofczyk T."/>
            <person name="de Lorenzo L."/>
            <person name="Barrero-Sicilia C."/>
            <person name="Mateos I."/>
            <person name="Piednoel M."/>
            <person name="Hagmann J."/>
            <person name="Chen-Min-Tao R."/>
            <person name="Iglesias-Fernandez R."/>
            <person name="Schuster S.C."/>
            <person name="Alonso-Blanco C."/>
            <person name="Roudier F."/>
            <person name="Carbonero P."/>
            <person name="Paz-Ares J."/>
            <person name="Davis S.J."/>
            <person name="Pecinka A."/>
            <person name="Quesneville H."/>
            <person name="Colot V."/>
            <person name="Lysak M.A."/>
            <person name="Weigel D."/>
            <person name="Coupland G."/>
            <person name="Schneeberger K."/>
        </authorList>
    </citation>
    <scope>NUCLEOTIDE SEQUENCE [LARGE SCALE GENOMIC DNA]</scope>
    <source>
        <strain evidence="9">cv. Pajares</strain>
    </source>
</reference>
<keyword evidence="7" id="KW-0472">Membrane</keyword>
<keyword evidence="5" id="KW-0505">Motor protein</keyword>
<dbReference type="AlphaFoldDB" id="A0A087G3K1"/>
<feature type="coiled-coil region" evidence="6">
    <location>
        <begin position="3"/>
        <end position="55"/>
    </location>
</feature>
<evidence type="ECO:0000256" key="4">
    <source>
        <dbReference type="ARBA" id="ARBA00023054"/>
    </source>
</evidence>
<keyword evidence="9" id="KW-1185">Reference proteome</keyword>
<name>A0A087G3K1_ARAAL</name>
<evidence type="ECO:0000313" key="9">
    <source>
        <dbReference type="Proteomes" id="UP000029120"/>
    </source>
</evidence>
<keyword evidence="7" id="KW-0812">Transmembrane</keyword>
<evidence type="ECO:0000256" key="5">
    <source>
        <dbReference type="ARBA" id="ARBA00023175"/>
    </source>
</evidence>
<dbReference type="PANTHER" id="PTHR37739:SF8">
    <property type="entry name" value="KINESIN-LIKE PROTEIN KIN-12D"/>
    <property type="match status" value="1"/>
</dbReference>
<keyword evidence="2" id="KW-0547">Nucleotide-binding</keyword>
<dbReference type="InterPro" id="IPR044986">
    <property type="entry name" value="KIF15/KIN-12"/>
</dbReference>
<feature type="transmembrane region" description="Helical" evidence="7">
    <location>
        <begin position="138"/>
        <end position="159"/>
    </location>
</feature>
<evidence type="ECO:0000256" key="2">
    <source>
        <dbReference type="ARBA" id="ARBA00022741"/>
    </source>
</evidence>
<evidence type="ECO:0000256" key="7">
    <source>
        <dbReference type="SAM" id="Phobius"/>
    </source>
</evidence>
<dbReference type="GO" id="GO:0005524">
    <property type="term" value="F:ATP binding"/>
    <property type="evidence" value="ECO:0007669"/>
    <property type="project" value="UniProtKB-KW"/>
</dbReference>
<sequence length="164" mass="18433">MGLEEAKKHKEVLERNTADVKTEITQLNAHISELNLHAEAQAQEYMHKFKELEAMAEQVKPEIHVSQAIDSSLSKGSGKPRGSGSPFRCIGLGIAQQMRSEKDEELAAARLRIEELETVVATRQKEEQVTHKREEQGVYSAVIVLSSCVTRLVVLYFCVTRQLM</sequence>
<keyword evidence="1" id="KW-0493">Microtubule</keyword>
<proteinExistence type="predicted"/>